<keyword evidence="4" id="KW-1133">Transmembrane helix</keyword>
<protein>
    <submittedName>
        <fullName evidence="8">Histidine kinase</fullName>
    </submittedName>
</protein>
<evidence type="ECO:0000256" key="3">
    <source>
        <dbReference type="ARBA" id="ARBA00022692"/>
    </source>
</evidence>
<evidence type="ECO:0000256" key="6">
    <source>
        <dbReference type="SAM" id="SignalP"/>
    </source>
</evidence>
<keyword evidence="9" id="KW-1185">Reference proteome</keyword>
<accession>A0ABS0J3C7</accession>
<proteinExistence type="predicted"/>
<feature type="domain" description="Single Cache" evidence="7">
    <location>
        <begin position="21"/>
        <end position="105"/>
    </location>
</feature>
<keyword evidence="6" id="KW-0732">Signal</keyword>
<evidence type="ECO:0000256" key="4">
    <source>
        <dbReference type="ARBA" id="ARBA00022989"/>
    </source>
</evidence>
<dbReference type="Pfam" id="PF17200">
    <property type="entry name" value="sCache_2"/>
    <property type="match status" value="1"/>
</dbReference>
<comment type="subcellular location">
    <subcellularLocation>
        <location evidence="1">Cell membrane</location>
        <topology evidence="1">Multi-pass membrane protein</topology>
    </subcellularLocation>
</comment>
<keyword evidence="3" id="KW-0812">Transmembrane</keyword>
<keyword evidence="2" id="KW-1003">Cell membrane</keyword>
<evidence type="ECO:0000256" key="5">
    <source>
        <dbReference type="ARBA" id="ARBA00023136"/>
    </source>
</evidence>
<dbReference type="Proteomes" id="UP001194469">
    <property type="component" value="Unassembled WGS sequence"/>
</dbReference>
<dbReference type="EMBL" id="VRYY01000198">
    <property type="protein sequence ID" value="MBG3876956.1"/>
    <property type="molecule type" value="Genomic_DNA"/>
</dbReference>
<dbReference type="RefSeq" id="WP_196609003.1">
    <property type="nucleotide sequence ID" value="NZ_VRYY01000198.1"/>
</dbReference>
<gene>
    <name evidence="8" type="ORF">FVW20_08010</name>
</gene>
<dbReference type="GO" id="GO:0016301">
    <property type="term" value="F:kinase activity"/>
    <property type="evidence" value="ECO:0007669"/>
    <property type="project" value="UniProtKB-KW"/>
</dbReference>
<keyword evidence="8" id="KW-0418">Kinase</keyword>
<dbReference type="InterPro" id="IPR033480">
    <property type="entry name" value="sCache_2"/>
</dbReference>
<dbReference type="Gene3D" id="3.30.450.20">
    <property type="entry name" value="PAS domain"/>
    <property type="match status" value="1"/>
</dbReference>
<evidence type="ECO:0000256" key="2">
    <source>
        <dbReference type="ARBA" id="ARBA00022475"/>
    </source>
</evidence>
<organism evidence="8 9">
    <name type="scientific">Nitratidesulfovibrio oxamicus</name>
    <dbReference type="NCBI Taxonomy" id="32016"/>
    <lineage>
        <taxon>Bacteria</taxon>
        <taxon>Pseudomonadati</taxon>
        <taxon>Thermodesulfobacteriota</taxon>
        <taxon>Desulfovibrionia</taxon>
        <taxon>Desulfovibrionales</taxon>
        <taxon>Desulfovibrionaceae</taxon>
        <taxon>Nitratidesulfovibrio</taxon>
    </lineage>
</organism>
<feature type="signal peptide" evidence="6">
    <location>
        <begin position="1"/>
        <end position="23"/>
    </location>
</feature>
<comment type="caution">
    <text evidence="8">The sequence shown here is derived from an EMBL/GenBank/DDBJ whole genome shotgun (WGS) entry which is preliminary data.</text>
</comment>
<dbReference type="SMART" id="SM01049">
    <property type="entry name" value="Cache_2"/>
    <property type="match status" value="1"/>
</dbReference>
<evidence type="ECO:0000259" key="7">
    <source>
        <dbReference type="SMART" id="SM01049"/>
    </source>
</evidence>
<evidence type="ECO:0000313" key="9">
    <source>
        <dbReference type="Proteomes" id="UP001194469"/>
    </source>
</evidence>
<reference evidence="8 9" key="1">
    <citation type="submission" date="2019-08" db="EMBL/GenBank/DDBJ databases">
        <authorList>
            <person name="Luo N."/>
        </authorList>
    </citation>
    <scope>NUCLEOTIDE SEQUENCE [LARGE SCALE GENOMIC DNA]</scope>
    <source>
        <strain evidence="8 9">NCIMB 9442</strain>
    </source>
</reference>
<keyword evidence="8" id="KW-0808">Transferase</keyword>
<evidence type="ECO:0000313" key="8">
    <source>
        <dbReference type="EMBL" id="MBG3876956.1"/>
    </source>
</evidence>
<name>A0ABS0J3C7_9BACT</name>
<keyword evidence="5" id="KW-0472">Membrane</keyword>
<sequence length="152" mass="16884">MKYALRAALALLLVTALCTLASAQSKGSKDEAVAMVKKAVAYLKANGRDKTFAEISNPQGMFIDRDLYVVVYDMQGNCLAHGANAKQIGKNLMDLRDPDGKYFVKERVELGKSKASFWQDYKFGNPQTKLIEPKSMYMERVDDLLVGCGAYQ</sequence>
<evidence type="ECO:0000256" key="1">
    <source>
        <dbReference type="ARBA" id="ARBA00004651"/>
    </source>
</evidence>
<feature type="chain" id="PRO_5046424310" evidence="6">
    <location>
        <begin position="24"/>
        <end position="152"/>
    </location>
</feature>